<dbReference type="Gene3D" id="3.30.420.10">
    <property type="entry name" value="Ribonuclease H-like superfamily/Ribonuclease H"/>
    <property type="match status" value="1"/>
</dbReference>
<feature type="region of interest" description="Disordered" evidence="2">
    <location>
        <begin position="338"/>
        <end position="357"/>
    </location>
</feature>
<evidence type="ECO:0000313" key="5">
    <source>
        <dbReference type="Proteomes" id="UP000018467"/>
    </source>
</evidence>
<dbReference type="PROSITE" id="PS50994">
    <property type="entry name" value="INTEGRASE"/>
    <property type="match status" value="1"/>
</dbReference>
<dbReference type="InParanoid" id="A0A3B1KCR2"/>
<protein>
    <recommendedName>
        <fullName evidence="1">Gypsy retrotransposon integrase-like protein 1</fullName>
    </recommendedName>
</protein>
<reference evidence="5" key="1">
    <citation type="submission" date="2013-03" db="EMBL/GenBank/DDBJ databases">
        <authorList>
            <person name="Jeffery W."/>
            <person name="Warren W."/>
            <person name="Wilson R.K."/>
        </authorList>
    </citation>
    <scope>NUCLEOTIDE SEQUENCE</scope>
    <source>
        <strain evidence="5">female</strain>
    </source>
</reference>
<dbReference type="Pfam" id="PF17921">
    <property type="entry name" value="Integrase_H2C2"/>
    <property type="match status" value="1"/>
</dbReference>
<reference evidence="4" key="4">
    <citation type="submission" date="2025-09" db="UniProtKB">
        <authorList>
            <consortium name="Ensembl"/>
        </authorList>
    </citation>
    <scope>IDENTIFICATION</scope>
</reference>
<dbReference type="GeneTree" id="ENSGT01000000214408"/>
<reference evidence="4" key="3">
    <citation type="submission" date="2025-08" db="UniProtKB">
        <authorList>
            <consortium name="Ensembl"/>
        </authorList>
    </citation>
    <scope>IDENTIFICATION</scope>
</reference>
<dbReference type="Proteomes" id="UP000018467">
    <property type="component" value="Unassembled WGS sequence"/>
</dbReference>
<feature type="region of interest" description="Disordered" evidence="2">
    <location>
        <begin position="383"/>
        <end position="447"/>
    </location>
</feature>
<dbReference type="SUPFAM" id="SSF53098">
    <property type="entry name" value="Ribonuclease H-like"/>
    <property type="match status" value="1"/>
</dbReference>
<evidence type="ECO:0000256" key="1">
    <source>
        <dbReference type="ARBA" id="ARBA00039658"/>
    </source>
</evidence>
<dbReference type="InterPro" id="IPR036397">
    <property type="entry name" value="RNaseH_sf"/>
</dbReference>
<evidence type="ECO:0000256" key="2">
    <source>
        <dbReference type="SAM" id="MobiDB-lite"/>
    </source>
</evidence>
<dbReference type="GO" id="GO:0003676">
    <property type="term" value="F:nucleic acid binding"/>
    <property type="evidence" value="ECO:0007669"/>
    <property type="project" value="InterPro"/>
</dbReference>
<dbReference type="AlphaFoldDB" id="A0A3B1KCR2"/>
<dbReference type="Ensembl" id="ENSAMXT00000041054.1">
    <property type="protein sequence ID" value="ENSAMXP00000051701.1"/>
    <property type="gene ID" value="ENSAMXG00000032969.1"/>
</dbReference>
<dbReference type="InterPro" id="IPR041588">
    <property type="entry name" value="Integrase_H2C2"/>
</dbReference>
<dbReference type="PANTHER" id="PTHR37984">
    <property type="entry name" value="PROTEIN CBG26694"/>
    <property type="match status" value="1"/>
</dbReference>
<feature type="compositionally biased region" description="Polar residues" evidence="2">
    <location>
        <begin position="344"/>
        <end position="354"/>
    </location>
</feature>
<dbReference type="InterPro" id="IPR050951">
    <property type="entry name" value="Retrovirus_Pol_polyprotein"/>
</dbReference>
<proteinExistence type="predicted"/>
<dbReference type="FunFam" id="3.30.420.10:FF:000032">
    <property type="entry name" value="Retrovirus-related Pol polyprotein from transposon 297-like Protein"/>
    <property type="match status" value="1"/>
</dbReference>
<dbReference type="Pfam" id="PF00665">
    <property type="entry name" value="rve"/>
    <property type="match status" value="1"/>
</dbReference>
<feature type="compositionally biased region" description="Basic and acidic residues" evidence="2">
    <location>
        <begin position="383"/>
        <end position="392"/>
    </location>
</feature>
<dbReference type="InterPro" id="IPR012337">
    <property type="entry name" value="RNaseH-like_sf"/>
</dbReference>
<dbReference type="InterPro" id="IPR001584">
    <property type="entry name" value="Integrase_cat-core"/>
</dbReference>
<keyword evidence="5" id="KW-1185">Reference proteome</keyword>
<name>A0A3B1KCR2_ASTMX</name>
<accession>A0A3B1KCR2</accession>
<evidence type="ECO:0000313" key="4">
    <source>
        <dbReference type="Ensembl" id="ENSAMXP00000051701.1"/>
    </source>
</evidence>
<organism evidence="4 5">
    <name type="scientific">Astyanax mexicanus</name>
    <name type="common">Blind cave fish</name>
    <name type="synonym">Astyanax fasciatus mexicanus</name>
    <dbReference type="NCBI Taxonomy" id="7994"/>
    <lineage>
        <taxon>Eukaryota</taxon>
        <taxon>Metazoa</taxon>
        <taxon>Chordata</taxon>
        <taxon>Craniata</taxon>
        <taxon>Vertebrata</taxon>
        <taxon>Euteleostomi</taxon>
        <taxon>Actinopterygii</taxon>
        <taxon>Neopterygii</taxon>
        <taxon>Teleostei</taxon>
        <taxon>Ostariophysi</taxon>
        <taxon>Characiformes</taxon>
        <taxon>Characoidei</taxon>
        <taxon>Acestrorhamphidae</taxon>
        <taxon>Acestrorhamphinae</taxon>
        <taxon>Astyanax</taxon>
    </lineage>
</organism>
<reference evidence="5" key="2">
    <citation type="journal article" date="2014" name="Nat. Commun.">
        <title>The cavefish genome reveals candidate genes for eye loss.</title>
        <authorList>
            <person name="McGaugh S.E."/>
            <person name="Gross J.B."/>
            <person name="Aken B."/>
            <person name="Blin M."/>
            <person name="Borowsky R."/>
            <person name="Chalopin D."/>
            <person name="Hinaux H."/>
            <person name="Jeffery W.R."/>
            <person name="Keene A."/>
            <person name="Ma L."/>
            <person name="Minx P."/>
            <person name="Murphy D."/>
            <person name="O'Quin K.E."/>
            <person name="Retaux S."/>
            <person name="Rohner N."/>
            <person name="Searle S.M."/>
            <person name="Stahl B.A."/>
            <person name="Tabin C."/>
            <person name="Volff J.N."/>
            <person name="Yoshizawa M."/>
            <person name="Warren W.C."/>
        </authorList>
    </citation>
    <scope>NUCLEOTIDE SEQUENCE [LARGE SCALE GENOMIC DNA]</scope>
    <source>
        <strain evidence="5">female</strain>
    </source>
</reference>
<sequence length="488" mass="55154">MGHQGIERTVQLLKPRCFWVGMYDDVEQWVKKCQRCVLSKMPQPKIHPPMQSFLATRPLEVIAVDFTLLEPATDGRENVLVITDVCTKFTQAFATRDQKADTTAKILLKEWFMKYGVHERLHSDQGRNFESELIAELCKLYGVKKSRTTPHHPTGNAQCERFNRTLHDLLRSLPPDKKCRWPEHLSEVVYPYNVTPHATTGYSPYLLLFGIDPHLPIDALLGQTAEVSAKADWLAAHQRRLKEAHARAKEYSEQKAAERIAFQNDKTYCPPVGVGQTVYLRNRPQGRNKIQDAWQSIPYRVVDIQGTTYSVEPVEGGPMKRVNRVDIRPFVFTPIPTPRKKSNLPRSETTTVNDTELDPGCIEEGVVLEEMCVPRLQIEMDRHAVPSNDRTESSPTSVEVGPEAETVESDTGSNLEVHSLPVPSPRRSKITNAGHHSNPHHEPRSILESVPLDSVTVSQILSSLGTAFFREAVKEVKKSYEVTEDVDS</sequence>
<dbReference type="STRING" id="7994.ENSAMXP00000051701"/>
<dbReference type="GO" id="GO:0015074">
    <property type="term" value="P:DNA integration"/>
    <property type="evidence" value="ECO:0007669"/>
    <property type="project" value="InterPro"/>
</dbReference>
<dbReference type="PANTHER" id="PTHR37984:SF15">
    <property type="entry name" value="INTEGRASE CATALYTIC DOMAIN-CONTAINING PROTEIN"/>
    <property type="match status" value="1"/>
</dbReference>
<feature type="domain" description="Integrase catalytic" evidence="3">
    <location>
        <begin position="54"/>
        <end position="212"/>
    </location>
</feature>
<evidence type="ECO:0000259" key="3">
    <source>
        <dbReference type="PROSITE" id="PS50994"/>
    </source>
</evidence>
<dbReference type="Gene3D" id="1.10.340.70">
    <property type="match status" value="1"/>
</dbReference>